<keyword evidence="2" id="KW-1185">Reference proteome</keyword>
<dbReference type="EMBL" id="WEGH01000004">
    <property type="protein sequence ID" value="MQY07644.1"/>
    <property type="molecule type" value="Genomic_DNA"/>
</dbReference>
<name>A0A7K0C4B8_9ACTN</name>
<proteinExistence type="predicted"/>
<evidence type="ECO:0000313" key="1">
    <source>
        <dbReference type="EMBL" id="MQY07644.1"/>
    </source>
</evidence>
<evidence type="ECO:0000313" key="2">
    <source>
        <dbReference type="Proteomes" id="UP000487268"/>
    </source>
</evidence>
<gene>
    <name evidence="1" type="ORF">ACRB68_57460</name>
</gene>
<dbReference type="Proteomes" id="UP000487268">
    <property type="component" value="Unassembled WGS sequence"/>
</dbReference>
<sequence length="141" mass="15152">MEQPPQVHPSRLVTTPAGERVDVDEGIWPLVSALWARGWTTVGSCQDMGEAIGRAGAAPPALAELQRGRAWLKMPNAHADAFLAAAAQDPELAVLIRPRLDRPDHWHCYTQRGPAGLLPNAQIYLPASQIGRVVAVLRAGA</sequence>
<protein>
    <submittedName>
        <fullName evidence="1">Uncharacterized protein</fullName>
    </submittedName>
</protein>
<accession>A0A7K0C4B8</accession>
<dbReference type="AlphaFoldDB" id="A0A7K0C4B8"/>
<reference evidence="1 2" key="1">
    <citation type="submission" date="2019-10" db="EMBL/GenBank/DDBJ databases">
        <title>Actinomadura rubteroloni sp. nov. and Actinomadura macrotermitis sp. nov., isolated from the gut of fungus growing-termite Macrotermes natalensis.</title>
        <authorList>
            <person name="Benndorf R."/>
            <person name="Martin K."/>
            <person name="Kuefner M."/>
            <person name="De Beer W."/>
            <person name="Kaster A.-K."/>
            <person name="Vollmers J."/>
            <person name="Poulsen M."/>
            <person name="Beemelmanns C."/>
        </authorList>
    </citation>
    <scope>NUCLEOTIDE SEQUENCE [LARGE SCALE GENOMIC DNA]</scope>
    <source>
        <strain evidence="1 2">RB68</strain>
    </source>
</reference>
<comment type="caution">
    <text evidence="1">The sequence shown here is derived from an EMBL/GenBank/DDBJ whole genome shotgun (WGS) entry which is preliminary data.</text>
</comment>
<organism evidence="1 2">
    <name type="scientific">Actinomadura macrotermitis</name>
    <dbReference type="NCBI Taxonomy" id="2585200"/>
    <lineage>
        <taxon>Bacteria</taxon>
        <taxon>Bacillati</taxon>
        <taxon>Actinomycetota</taxon>
        <taxon>Actinomycetes</taxon>
        <taxon>Streptosporangiales</taxon>
        <taxon>Thermomonosporaceae</taxon>
        <taxon>Actinomadura</taxon>
    </lineage>
</organism>